<reference evidence="3" key="1">
    <citation type="journal article" date="2019" name="Int. J. Syst. Evol. Microbiol.">
        <title>The Global Catalogue of Microorganisms (GCM) 10K type strain sequencing project: providing services to taxonomists for standard genome sequencing and annotation.</title>
        <authorList>
            <consortium name="The Broad Institute Genomics Platform"/>
            <consortium name="The Broad Institute Genome Sequencing Center for Infectious Disease"/>
            <person name="Wu L."/>
            <person name="Ma J."/>
        </authorList>
    </citation>
    <scope>NUCLEOTIDE SEQUENCE [LARGE SCALE GENOMIC DNA]</scope>
    <source>
        <strain evidence="3">JCM 3106</strain>
    </source>
</reference>
<organism evidence="2 3">
    <name type="scientific">Streptosporangium longisporum</name>
    <dbReference type="NCBI Taxonomy" id="46187"/>
    <lineage>
        <taxon>Bacteria</taxon>
        <taxon>Bacillati</taxon>
        <taxon>Actinomycetota</taxon>
        <taxon>Actinomycetes</taxon>
        <taxon>Streptosporangiales</taxon>
        <taxon>Streptosporangiaceae</taxon>
        <taxon>Streptosporangium</taxon>
    </lineage>
</organism>
<proteinExistence type="predicted"/>
<evidence type="ECO:0000313" key="2">
    <source>
        <dbReference type="EMBL" id="GAA2986739.1"/>
    </source>
</evidence>
<dbReference type="Proteomes" id="UP001499930">
    <property type="component" value="Unassembled WGS sequence"/>
</dbReference>
<sequence>MLFLLGKFAEAAGTRTVEMIAQNMLDLQNAEMKLLTAVHESIDSLMAGPLNSGLIKLEAAVAAHRPPKERQRLLREARSSFMDALGQETRPLNRSLAHFNLAIVWYLLDSPRDVPESLRHAHVEAAKGGVHVPGSGERRSRFSSPSSPTLDVERLNYLNHIAYARRCWGSCSVGAPHFSPMVDTFADMNFGRITTDPAQLARTAQLHAHQGLSFDHIPFFSTNSNPCQVSPQTLRCATHPHGVVEAVPPR</sequence>
<keyword evidence="3" id="KW-1185">Reference proteome</keyword>
<accession>A0ABP6K6I6</accession>
<name>A0ABP6K6I6_9ACTN</name>
<gene>
    <name evidence="2" type="ORF">GCM10017559_03040</name>
</gene>
<feature type="region of interest" description="Disordered" evidence="1">
    <location>
        <begin position="129"/>
        <end position="148"/>
    </location>
</feature>
<evidence type="ECO:0000256" key="1">
    <source>
        <dbReference type="SAM" id="MobiDB-lite"/>
    </source>
</evidence>
<evidence type="ECO:0000313" key="3">
    <source>
        <dbReference type="Proteomes" id="UP001499930"/>
    </source>
</evidence>
<protein>
    <submittedName>
        <fullName evidence="2">Uncharacterized protein</fullName>
    </submittedName>
</protein>
<comment type="caution">
    <text evidence="2">The sequence shown here is derived from an EMBL/GenBank/DDBJ whole genome shotgun (WGS) entry which is preliminary data.</text>
</comment>
<dbReference type="EMBL" id="BAAAWD010000002">
    <property type="protein sequence ID" value="GAA2986739.1"/>
    <property type="molecule type" value="Genomic_DNA"/>
</dbReference>